<evidence type="ECO:0000313" key="9">
    <source>
        <dbReference type="EMBL" id="TQN45102.1"/>
    </source>
</evidence>
<dbReference type="PANTHER" id="PTHR32243">
    <property type="entry name" value="MALTOSE TRANSPORT SYSTEM PERMEASE-RELATED"/>
    <property type="match status" value="1"/>
</dbReference>
<dbReference type="SUPFAM" id="SSF161098">
    <property type="entry name" value="MetI-like"/>
    <property type="match status" value="1"/>
</dbReference>
<dbReference type="GO" id="GO:0005886">
    <property type="term" value="C:plasma membrane"/>
    <property type="evidence" value="ECO:0007669"/>
    <property type="project" value="UniProtKB-SubCell"/>
</dbReference>
<evidence type="ECO:0000256" key="5">
    <source>
        <dbReference type="ARBA" id="ARBA00022989"/>
    </source>
</evidence>
<comment type="similarity">
    <text evidence="7">Belongs to the binding-protein-dependent transport system permease family.</text>
</comment>
<feature type="transmembrane region" description="Helical" evidence="7">
    <location>
        <begin position="244"/>
        <end position="266"/>
    </location>
</feature>
<proteinExistence type="inferred from homology"/>
<dbReference type="PROSITE" id="PS50928">
    <property type="entry name" value="ABC_TM1"/>
    <property type="match status" value="1"/>
</dbReference>
<organism evidence="9 10">
    <name type="scientific">Humibacillus xanthopallidus</name>
    <dbReference type="NCBI Taxonomy" id="412689"/>
    <lineage>
        <taxon>Bacteria</taxon>
        <taxon>Bacillati</taxon>
        <taxon>Actinomycetota</taxon>
        <taxon>Actinomycetes</taxon>
        <taxon>Micrococcales</taxon>
        <taxon>Intrasporangiaceae</taxon>
        <taxon>Humibacillus</taxon>
    </lineage>
</organism>
<comment type="subcellular location">
    <subcellularLocation>
        <location evidence="1 7">Cell membrane</location>
        <topology evidence="1 7">Multi-pass membrane protein</topology>
    </subcellularLocation>
</comment>
<dbReference type="Proteomes" id="UP000320085">
    <property type="component" value="Unassembled WGS sequence"/>
</dbReference>
<dbReference type="AlphaFoldDB" id="A0A543PLZ6"/>
<dbReference type="EMBL" id="VFQF01000003">
    <property type="protein sequence ID" value="TQN45102.1"/>
    <property type="molecule type" value="Genomic_DNA"/>
</dbReference>
<feature type="domain" description="ABC transmembrane type-1" evidence="8">
    <location>
        <begin position="76"/>
        <end position="266"/>
    </location>
</feature>
<sequence>MNGSSTTTRSSRSARGALTTLVTWVLVLLFFFPVFWMVLNGFKPESLASSVDPTFIFKPVTEGYQLAMDRGMAGYLQNSLTAAVIATIISVVLAIPAAYALSIRRVNNVENSLSFFISTRFMPLAAIVLPLFMILKTVGLLDNIYMLAVVYGAMNLPVTVWMMRSFFLEVPFEIIEAARVDGAGMFREIVRIVLPLVLPGVAAAALISFIFAWNEYFLALLLTSSSARTTPPFLGSFVDGRGQFLAVLSAAATIAALPVIIAGWAAQKQLVRGLSMGAIK</sequence>
<dbReference type="PANTHER" id="PTHR32243:SF52">
    <property type="entry name" value="ABC TRANSPORTER PERMEASE PROTEIN"/>
    <property type="match status" value="1"/>
</dbReference>
<dbReference type="InterPro" id="IPR000515">
    <property type="entry name" value="MetI-like"/>
</dbReference>
<evidence type="ECO:0000313" key="10">
    <source>
        <dbReference type="Proteomes" id="UP000320085"/>
    </source>
</evidence>
<name>A0A543PLZ6_9MICO</name>
<keyword evidence="3" id="KW-1003">Cell membrane</keyword>
<evidence type="ECO:0000259" key="8">
    <source>
        <dbReference type="PROSITE" id="PS50928"/>
    </source>
</evidence>
<dbReference type="InterPro" id="IPR050901">
    <property type="entry name" value="BP-dep_ABC_trans_perm"/>
</dbReference>
<reference evidence="9 10" key="1">
    <citation type="submission" date="2019-06" db="EMBL/GenBank/DDBJ databases">
        <title>Sequencing the genomes of 1000 actinobacteria strains.</title>
        <authorList>
            <person name="Klenk H.-P."/>
        </authorList>
    </citation>
    <scope>NUCLEOTIDE SEQUENCE [LARGE SCALE GENOMIC DNA]</scope>
    <source>
        <strain evidence="9 10">DSM 21776</strain>
    </source>
</reference>
<accession>A0A543PLZ6</accession>
<feature type="transmembrane region" description="Helical" evidence="7">
    <location>
        <begin position="80"/>
        <end position="101"/>
    </location>
</feature>
<feature type="transmembrane region" description="Helical" evidence="7">
    <location>
        <begin position="113"/>
        <end position="132"/>
    </location>
</feature>
<evidence type="ECO:0000256" key="7">
    <source>
        <dbReference type="RuleBase" id="RU363032"/>
    </source>
</evidence>
<dbReference type="GO" id="GO:0055085">
    <property type="term" value="P:transmembrane transport"/>
    <property type="evidence" value="ECO:0007669"/>
    <property type="project" value="InterPro"/>
</dbReference>
<evidence type="ECO:0000256" key="4">
    <source>
        <dbReference type="ARBA" id="ARBA00022692"/>
    </source>
</evidence>
<gene>
    <name evidence="9" type="ORF">FHX52_4334</name>
</gene>
<dbReference type="OrthoDB" id="9794684at2"/>
<dbReference type="Gene3D" id="1.10.3720.10">
    <property type="entry name" value="MetI-like"/>
    <property type="match status" value="1"/>
</dbReference>
<feature type="transmembrane region" description="Helical" evidence="7">
    <location>
        <begin position="21"/>
        <end position="39"/>
    </location>
</feature>
<dbReference type="InterPro" id="IPR035906">
    <property type="entry name" value="MetI-like_sf"/>
</dbReference>
<feature type="transmembrane region" description="Helical" evidence="7">
    <location>
        <begin position="189"/>
        <end position="213"/>
    </location>
</feature>
<keyword evidence="5 7" id="KW-1133">Transmembrane helix</keyword>
<dbReference type="CDD" id="cd06261">
    <property type="entry name" value="TM_PBP2"/>
    <property type="match status" value="1"/>
</dbReference>
<comment type="caution">
    <text evidence="9">The sequence shown here is derived from an EMBL/GenBank/DDBJ whole genome shotgun (WGS) entry which is preliminary data.</text>
</comment>
<evidence type="ECO:0000256" key="3">
    <source>
        <dbReference type="ARBA" id="ARBA00022475"/>
    </source>
</evidence>
<evidence type="ECO:0000256" key="1">
    <source>
        <dbReference type="ARBA" id="ARBA00004651"/>
    </source>
</evidence>
<dbReference type="RefSeq" id="WP_141824372.1">
    <property type="nucleotide sequence ID" value="NZ_BAAAQC010000009.1"/>
</dbReference>
<dbReference type="Pfam" id="PF00528">
    <property type="entry name" value="BPD_transp_1"/>
    <property type="match status" value="1"/>
</dbReference>
<keyword evidence="4 7" id="KW-0812">Transmembrane</keyword>
<protein>
    <submittedName>
        <fullName evidence="9">Carbohydrate ABC transporter membrane protein 2 (CUT1 family)</fullName>
    </submittedName>
</protein>
<keyword evidence="6 7" id="KW-0472">Membrane</keyword>
<evidence type="ECO:0000256" key="6">
    <source>
        <dbReference type="ARBA" id="ARBA00023136"/>
    </source>
</evidence>
<feature type="transmembrane region" description="Helical" evidence="7">
    <location>
        <begin position="144"/>
        <end position="168"/>
    </location>
</feature>
<keyword evidence="2 7" id="KW-0813">Transport</keyword>
<evidence type="ECO:0000256" key="2">
    <source>
        <dbReference type="ARBA" id="ARBA00022448"/>
    </source>
</evidence>